<evidence type="ECO:0000313" key="5">
    <source>
        <dbReference type="EMBL" id="SEI41942.1"/>
    </source>
</evidence>
<evidence type="ECO:0000259" key="4">
    <source>
        <dbReference type="Pfam" id="PF19290"/>
    </source>
</evidence>
<dbReference type="Gene3D" id="3.30.2290.10">
    <property type="entry name" value="PmbA/TldD superfamily"/>
    <property type="match status" value="1"/>
</dbReference>
<feature type="domain" description="Metalloprotease TldD/E C-terminal" evidence="3">
    <location>
        <begin position="237"/>
        <end position="456"/>
    </location>
</feature>
<dbReference type="InterPro" id="IPR045570">
    <property type="entry name" value="Metalloprtase-TldD/E_cen_dom"/>
</dbReference>
<dbReference type="InterPro" id="IPR036059">
    <property type="entry name" value="TldD/PmbA_sf"/>
</dbReference>
<protein>
    <submittedName>
        <fullName evidence="5">PmbA protein</fullName>
    </submittedName>
</protein>
<dbReference type="InterPro" id="IPR047657">
    <property type="entry name" value="PmbA"/>
</dbReference>
<dbReference type="OrthoDB" id="9803618at2"/>
<dbReference type="InterPro" id="IPR035068">
    <property type="entry name" value="TldD/PmbA_N"/>
</dbReference>
<dbReference type="SUPFAM" id="SSF111283">
    <property type="entry name" value="Putative modulator of DNA gyrase, PmbA/TldD"/>
    <property type="match status" value="1"/>
</dbReference>
<dbReference type="Pfam" id="PF01523">
    <property type="entry name" value="PmbA_TldD_1st"/>
    <property type="match status" value="1"/>
</dbReference>
<dbReference type="GO" id="GO:0008237">
    <property type="term" value="F:metallopeptidase activity"/>
    <property type="evidence" value="ECO:0007669"/>
    <property type="project" value="InterPro"/>
</dbReference>
<dbReference type="GO" id="GO:0005829">
    <property type="term" value="C:cytosol"/>
    <property type="evidence" value="ECO:0007669"/>
    <property type="project" value="TreeGrafter"/>
</dbReference>
<evidence type="ECO:0000256" key="1">
    <source>
        <dbReference type="ARBA" id="ARBA00005836"/>
    </source>
</evidence>
<dbReference type="Proteomes" id="UP000242999">
    <property type="component" value="Unassembled WGS sequence"/>
</dbReference>
<dbReference type="Pfam" id="PF19289">
    <property type="entry name" value="PmbA_TldD_3rd"/>
    <property type="match status" value="1"/>
</dbReference>
<dbReference type="RefSeq" id="WP_093308288.1">
    <property type="nucleotide sequence ID" value="NZ_FNYH01000001.1"/>
</dbReference>
<dbReference type="AlphaFoldDB" id="A0A1H6QSG5"/>
<evidence type="ECO:0000313" key="6">
    <source>
        <dbReference type="Proteomes" id="UP000242999"/>
    </source>
</evidence>
<dbReference type="EMBL" id="FNYH01000001">
    <property type="protein sequence ID" value="SEI41942.1"/>
    <property type="molecule type" value="Genomic_DNA"/>
</dbReference>
<evidence type="ECO:0000259" key="3">
    <source>
        <dbReference type="Pfam" id="PF19289"/>
    </source>
</evidence>
<dbReference type="PANTHER" id="PTHR43421:SF1">
    <property type="entry name" value="METALLOPROTEASE PMBA"/>
    <property type="match status" value="1"/>
</dbReference>
<dbReference type="InterPro" id="IPR002510">
    <property type="entry name" value="Metalloprtase-TldD/E_N"/>
</dbReference>
<organism evidence="5 6">
    <name type="scientific">Allopseudospirillum japonicum</name>
    <dbReference type="NCBI Taxonomy" id="64971"/>
    <lineage>
        <taxon>Bacteria</taxon>
        <taxon>Pseudomonadati</taxon>
        <taxon>Pseudomonadota</taxon>
        <taxon>Gammaproteobacteria</taxon>
        <taxon>Oceanospirillales</taxon>
        <taxon>Oceanospirillaceae</taxon>
        <taxon>Allopseudospirillum</taxon>
    </lineage>
</organism>
<dbReference type="GO" id="GO:0006508">
    <property type="term" value="P:proteolysis"/>
    <property type="evidence" value="ECO:0007669"/>
    <property type="project" value="InterPro"/>
</dbReference>
<dbReference type="NCBIfam" id="NF008268">
    <property type="entry name" value="PRK11040.1"/>
    <property type="match status" value="1"/>
</dbReference>
<feature type="domain" description="Metalloprotease TldD/E N-terminal" evidence="2">
    <location>
        <begin position="32"/>
        <end position="96"/>
    </location>
</feature>
<accession>A0A1H6QSG5</accession>
<reference evidence="6" key="1">
    <citation type="submission" date="2016-10" db="EMBL/GenBank/DDBJ databases">
        <authorList>
            <person name="Varghese N."/>
            <person name="Submissions S."/>
        </authorList>
    </citation>
    <scope>NUCLEOTIDE SEQUENCE [LARGE SCALE GENOMIC DNA]</scope>
    <source>
        <strain evidence="6">DSM 7165</strain>
    </source>
</reference>
<dbReference type="PANTHER" id="PTHR43421">
    <property type="entry name" value="METALLOPROTEASE PMBA"/>
    <property type="match status" value="1"/>
</dbReference>
<dbReference type="InterPro" id="IPR045569">
    <property type="entry name" value="Metalloprtase-TldD/E_C"/>
</dbReference>
<proteinExistence type="inferred from homology"/>
<dbReference type="Pfam" id="PF19290">
    <property type="entry name" value="PmbA_TldD_2nd"/>
    <property type="match status" value="1"/>
</dbReference>
<feature type="domain" description="Metalloprotease TldD/E central" evidence="4">
    <location>
        <begin position="123"/>
        <end position="229"/>
    </location>
</feature>
<name>A0A1H6QSG5_9GAMM</name>
<sequence>MSATQPIASPQMLQESAQQALAYAKAQGADAAEISLGITQEQNVSVRLEEVETLEFARDQGISIQVYFGQRQGSASCSDLALDSIKTSVDAACHIARYTEEDPDLGLADAHLMATDFVDLQLDHPWDLSADQAIEYAKRCEAAGRQHAGINNSEGASCSTRRSQVLYANSHGFFDLEASSLHSLSCSLIAGSGSQMKRDYWYDLKRAATDLASPESIGQQAAERTLARLGAHARIPTGRYPVLFDPSMAASLLSSLVSAISGRNLYRESSFLLDRLGETLFPEFVRIDERPKLQGGLRSANADSEGVATRNNIFIDQGQLVSYVLSSYSARRLNRMGKRNLQGEIFATTANADGLHNLHISDTGQSTQTLISSIQEGLWVTSLMGSGVNLVTGDYSRGAAGFWIKNGQIAYPVEGLTLAGNLTDMFQQVQAIGAETDPRSSIHTGAWLIEGMTVAGQTN</sequence>
<gene>
    <name evidence="5" type="ORF">SAMN05421831_101423</name>
</gene>
<evidence type="ECO:0000259" key="2">
    <source>
        <dbReference type="Pfam" id="PF01523"/>
    </source>
</evidence>
<comment type="similarity">
    <text evidence="1">Belongs to the peptidase U62 family.</text>
</comment>
<keyword evidence="6" id="KW-1185">Reference proteome</keyword>
<dbReference type="STRING" id="64971.SAMN05421831_101423"/>